<proteinExistence type="predicted"/>
<gene>
    <name evidence="1" type="ORF">UY76_C0054G0005</name>
</gene>
<accession>A0A0G1XLA3</accession>
<comment type="caution">
    <text evidence="1">The sequence shown here is derived from an EMBL/GenBank/DDBJ whole genome shotgun (WGS) entry which is preliminary data.</text>
</comment>
<sequence>MPTALGAVLTLRFANSRRLFLVKKLGKPETEDTTIDPGDHSMTCIVNPTGGSSGTNWLVLTKEYETGTIIGASEPALLRDATIVPPPRAESPA</sequence>
<reference evidence="1 2" key="1">
    <citation type="journal article" date="2015" name="Nature">
        <title>rRNA introns, odd ribosomes, and small enigmatic genomes across a large radiation of phyla.</title>
        <authorList>
            <person name="Brown C.T."/>
            <person name="Hug L.A."/>
            <person name="Thomas B.C."/>
            <person name="Sharon I."/>
            <person name="Castelle C.J."/>
            <person name="Singh A."/>
            <person name="Wilkins M.J."/>
            <person name="Williams K.H."/>
            <person name="Banfield J.F."/>
        </authorList>
    </citation>
    <scope>NUCLEOTIDE SEQUENCE [LARGE SCALE GENOMIC DNA]</scope>
</reference>
<evidence type="ECO:0000313" key="2">
    <source>
        <dbReference type="Proteomes" id="UP000034054"/>
    </source>
</evidence>
<organism evidence="1 2">
    <name type="scientific">Candidatus Uhrbacteria bacterium GW2011_GWA2_52_8d</name>
    <dbReference type="NCBI Taxonomy" id="1618979"/>
    <lineage>
        <taxon>Bacteria</taxon>
        <taxon>Candidatus Uhriibacteriota</taxon>
    </lineage>
</organism>
<protein>
    <submittedName>
        <fullName evidence="1">Uncharacterized protein</fullName>
    </submittedName>
</protein>
<name>A0A0G1XLA3_9BACT</name>
<evidence type="ECO:0000313" key="1">
    <source>
        <dbReference type="EMBL" id="KKW31635.1"/>
    </source>
</evidence>
<dbReference type="AlphaFoldDB" id="A0A0G1XLA3"/>
<dbReference type="EMBL" id="LCRH01000054">
    <property type="protein sequence ID" value="KKW31635.1"/>
    <property type="molecule type" value="Genomic_DNA"/>
</dbReference>
<dbReference type="Proteomes" id="UP000034054">
    <property type="component" value="Unassembled WGS sequence"/>
</dbReference>